<evidence type="ECO:0000259" key="7">
    <source>
        <dbReference type="Pfam" id="PF07980"/>
    </source>
</evidence>
<feature type="domain" description="RagB/SusD" evidence="7">
    <location>
        <begin position="417"/>
        <end position="648"/>
    </location>
</feature>
<dbReference type="Pfam" id="PF07980">
    <property type="entry name" value="SusD_RagB"/>
    <property type="match status" value="1"/>
</dbReference>
<evidence type="ECO:0000256" key="6">
    <source>
        <dbReference type="SAM" id="SignalP"/>
    </source>
</evidence>
<proteinExistence type="inferred from homology"/>
<evidence type="ECO:0000256" key="2">
    <source>
        <dbReference type="ARBA" id="ARBA00006275"/>
    </source>
</evidence>
<evidence type="ECO:0000256" key="4">
    <source>
        <dbReference type="ARBA" id="ARBA00023136"/>
    </source>
</evidence>
<dbReference type="EMBL" id="CYZH01000003">
    <property type="protein sequence ID" value="CUN75207.1"/>
    <property type="molecule type" value="Genomic_DNA"/>
</dbReference>
<dbReference type="Gene3D" id="1.25.40.390">
    <property type="match status" value="1"/>
</dbReference>
<comment type="subcellular location">
    <subcellularLocation>
        <location evidence="1">Cell outer membrane</location>
    </subcellularLocation>
</comment>
<dbReference type="RefSeq" id="WP_055278499.1">
    <property type="nucleotide sequence ID" value="NZ_CABIXA010000003.1"/>
</dbReference>
<evidence type="ECO:0000259" key="8">
    <source>
        <dbReference type="Pfam" id="PF14322"/>
    </source>
</evidence>
<dbReference type="GO" id="GO:0009279">
    <property type="term" value="C:cell outer membrane"/>
    <property type="evidence" value="ECO:0007669"/>
    <property type="project" value="UniProtKB-SubCell"/>
</dbReference>
<name>A0A173ZGF7_9BACE</name>
<dbReference type="SUPFAM" id="SSF48452">
    <property type="entry name" value="TPR-like"/>
    <property type="match status" value="1"/>
</dbReference>
<feature type="domain" description="SusD-like N-terminal" evidence="8">
    <location>
        <begin position="22"/>
        <end position="235"/>
    </location>
</feature>
<dbReference type="InterPro" id="IPR033985">
    <property type="entry name" value="SusD-like_N"/>
</dbReference>
<comment type="similarity">
    <text evidence="2">Belongs to the SusD family.</text>
</comment>
<feature type="signal peptide" evidence="6">
    <location>
        <begin position="1"/>
        <end position="21"/>
    </location>
</feature>
<protein>
    <submittedName>
        <fullName evidence="9">SusD family</fullName>
    </submittedName>
</protein>
<evidence type="ECO:0000256" key="1">
    <source>
        <dbReference type="ARBA" id="ARBA00004442"/>
    </source>
</evidence>
<evidence type="ECO:0000313" key="10">
    <source>
        <dbReference type="Proteomes" id="UP000095517"/>
    </source>
</evidence>
<evidence type="ECO:0000313" key="9">
    <source>
        <dbReference type="EMBL" id="CUN75207.1"/>
    </source>
</evidence>
<sequence>MKKIAKILFLSASLFCTTACSDFLDQTAPSEQPGENVFESTFFTELAVNKLYGLMTQDATYSRDIPIVLSTNSDCELVDGLGTDANNTTHERGAMNYNVSPGWSKLSNVWDAMYSIIENANLIVEGINKSSLLTSGDSDQRAMERFKGEALTIRAMVYFDLIRLFGDIPYKSESSNPDLSNVYLGKSDRDVIMDELIKDLETAITLLPWAGEVSAYTTERVTKGYAHSLLANIALSRAGWSIREEQKNGYVTADKNSDPVYPTQRCDDATRTKMYELALKHLATVIDNGTHQLNPSFANEWYLINQRQLDETYRENIFEIPMGLGVSGELGYTVGVRMNGFSTLYGEQGNSSGKLKMTAPYFWSFQDGDQRRDITCCNLQLKTENNVLKEKMLGNTPFAIYCGKWDIRQMNEEWRQVAIATGKAKWMSGINCVRMRYSQVLLMYAETLNELASGPDGTYNGASTRISTARKALELVHTRAFADANKSEAENYIAAINGKEDFFEAIVDENAWELAGEGFRKYDLIRWNLLIDKIKQFKSDYESQLFSSKNSYPEKIYFNYSNDDKTSIDISSVTWHGIPSGKSSSDYDDNNNFWGKERTDTKGQAQLTVNLPSISSGLVGDNVAVINRYLLPIASTTISASNGMLHNSYGFSD</sequence>
<reference evidence="9 10" key="1">
    <citation type="submission" date="2015-09" db="EMBL/GenBank/DDBJ databases">
        <authorList>
            <consortium name="Pathogen Informatics"/>
        </authorList>
    </citation>
    <scope>NUCLEOTIDE SEQUENCE [LARGE SCALE GENOMIC DNA]</scope>
    <source>
        <strain evidence="9 10">2789STDY5608840</strain>
    </source>
</reference>
<dbReference type="Proteomes" id="UP000095517">
    <property type="component" value="Unassembled WGS sequence"/>
</dbReference>
<evidence type="ECO:0000256" key="5">
    <source>
        <dbReference type="ARBA" id="ARBA00023237"/>
    </source>
</evidence>
<dbReference type="InterPro" id="IPR012944">
    <property type="entry name" value="SusD_RagB_dom"/>
</dbReference>
<organism evidence="9 10">
    <name type="scientific">Bacteroides finegoldii</name>
    <dbReference type="NCBI Taxonomy" id="338188"/>
    <lineage>
        <taxon>Bacteria</taxon>
        <taxon>Pseudomonadati</taxon>
        <taxon>Bacteroidota</taxon>
        <taxon>Bacteroidia</taxon>
        <taxon>Bacteroidales</taxon>
        <taxon>Bacteroidaceae</taxon>
        <taxon>Bacteroides</taxon>
    </lineage>
</organism>
<feature type="chain" id="PRO_5008016857" evidence="6">
    <location>
        <begin position="22"/>
        <end position="653"/>
    </location>
</feature>
<accession>A0A173ZGF7</accession>
<gene>
    <name evidence="9" type="ORF">ERS852397_00791</name>
</gene>
<dbReference type="Pfam" id="PF14322">
    <property type="entry name" value="SusD-like_3"/>
    <property type="match status" value="1"/>
</dbReference>
<dbReference type="STRING" id="338188.ERS852397_00791"/>
<dbReference type="InterPro" id="IPR011990">
    <property type="entry name" value="TPR-like_helical_dom_sf"/>
</dbReference>
<keyword evidence="4" id="KW-0472">Membrane</keyword>
<keyword evidence="3 6" id="KW-0732">Signal</keyword>
<evidence type="ECO:0000256" key="3">
    <source>
        <dbReference type="ARBA" id="ARBA00022729"/>
    </source>
</evidence>
<keyword evidence="5" id="KW-0998">Cell outer membrane</keyword>
<dbReference type="AlphaFoldDB" id="A0A173ZGF7"/>